<evidence type="ECO:0000313" key="2">
    <source>
        <dbReference type="EMBL" id="KAJ9587371.1"/>
    </source>
</evidence>
<accession>A0AAD7ZVV5</accession>
<feature type="domain" description="CRAL-TRIO" evidence="1">
    <location>
        <begin position="6"/>
        <end position="69"/>
    </location>
</feature>
<dbReference type="CDD" id="cd00170">
    <property type="entry name" value="SEC14"/>
    <property type="match status" value="1"/>
</dbReference>
<dbReference type="Gene3D" id="1.20.5.1200">
    <property type="entry name" value="Alpha-tocopherol transfer"/>
    <property type="match status" value="1"/>
</dbReference>
<dbReference type="InterPro" id="IPR001251">
    <property type="entry name" value="CRAL-TRIO_dom"/>
</dbReference>
<dbReference type="SUPFAM" id="SSF52087">
    <property type="entry name" value="CRAL/TRIO domain"/>
    <property type="match status" value="1"/>
</dbReference>
<name>A0AAD7ZVV5_DIPPU</name>
<protein>
    <recommendedName>
        <fullName evidence="1">CRAL-TRIO domain-containing protein</fullName>
    </recommendedName>
</protein>
<sequence length="72" mass="8130">RGCGWRIKAIHVLNLPSFAEILVNTTKKLLKQKIIDRLHIHGTDLTEFKKQIPSHLLPADYGGQGESLRDLS</sequence>
<dbReference type="PRINTS" id="PR00180">
    <property type="entry name" value="CRETINALDHBP"/>
</dbReference>
<reference evidence="2" key="1">
    <citation type="journal article" date="2023" name="IScience">
        <title>Live-bearing cockroach genome reveals convergent evolutionary mechanisms linked to viviparity in insects and beyond.</title>
        <authorList>
            <person name="Fouks B."/>
            <person name="Harrison M.C."/>
            <person name="Mikhailova A.A."/>
            <person name="Marchal E."/>
            <person name="English S."/>
            <person name="Carruthers M."/>
            <person name="Jennings E.C."/>
            <person name="Chiamaka E.L."/>
            <person name="Frigard R.A."/>
            <person name="Pippel M."/>
            <person name="Attardo G.M."/>
            <person name="Benoit J.B."/>
            <person name="Bornberg-Bauer E."/>
            <person name="Tobe S.S."/>
        </authorList>
    </citation>
    <scope>NUCLEOTIDE SEQUENCE</scope>
    <source>
        <strain evidence="2">Stay&amp;Tobe</strain>
    </source>
</reference>
<evidence type="ECO:0000313" key="3">
    <source>
        <dbReference type="Proteomes" id="UP001233999"/>
    </source>
</evidence>
<feature type="non-terminal residue" evidence="2">
    <location>
        <position position="72"/>
    </location>
</feature>
<organism evidence="2 3">
    <name type="scientific">Diploptera punctata</name>
    <name type="common">Pacific beetle cockroach</name>
    <dbReference type="NCBI Taxonomy" id="6984"/>
    <lineage>
        <taxon>Eukaryota</taxon>
        <taxon>Metazoa</taxon>
        <taxon>Ecdysozoa</taxon>
        <taxon>Arthropoda</taxon>
        <taxon>Hexapoda</taxon>
        <taxon>Insecta</taxon>
        <taxon>Pterygota</taxon>
        <taxon>Neoptera</taxon>
        <taxon>Polyneoptera</taxon>
        <taxon>Dictyoptera</taxon>
        <taxon>Blattodea</taxon>
        <taxon>Blaberoidea</taxon>
        <taxon>Blaberidae</taxon>
        <taxon>Diplopterinae</taxon>
        <taxon>Diploptera</taxon>
    </lineage>
</organism>
<gene>
    <name evidence="2" type="ORF">L9F63_019113</name>
</gene>
<reference evidence="2" key="2">
    <citation type="submission" date="2023-05" db="EMBL/GenBank/DDBJ databases">
        <authorList>
            <person name="Fouks B."/>
        </authorList>
    </citation>
    <scope>NUCLEOTIDE SEQUENCE</scope>
    <source>
        <strain evidence="2">Stay&amp;Tobe</strain>
        <tissue evidence="2">Testes</tissue>
    </source>
</reference>
<evidence type="ECO:0000259" key="1">
    <source>
        <dbReference type="PROSITE" id="PS50191"/>
    </source>
</evidence>
<dbReference type="GO" id="GO:0016020">
    <property type="term" value="C:membrane"/>
    <property type="evidence" value="ECO:0007669"/>
    <property type="project" value="TreeGrafter"/>
</dbReference>
<feature type="non-terminal residue" evidence="2">
    <location>
        <position position="1"/>
    </location>
</feature>
<dbReference type="Pfam" id="PF00650">
    <property type="entry name" value="CRAL_TRIO"/>
    <property type="match status" value="1"/>
</dbReference>
<proteinExistence type="predicted"/>
<dbReference type="AlphaFoldDB" id="A0AAD7ZVV5"/>
<dbReference type="Gene3D" id="3.40.525.10">
    <property type="entry name" value="CRAL-TRIO lipid binding domain"/>
    <property type="match status" value="1"/>
</dbReference>
<dbReference type="PROSITE" id="PS50191">
    <property type="entry name" value="CRAL_TRIO"/>
    <property type="match status" value="1"/>
</dbReference>
<dbReference type="EMBL" id="JASPKZ010006444">
    <property type="protein sequence ID" value="KAJ9587371.1"/>
    <property type="molecule type" value="Genomic_DNA"/>
</dbReference>
<dbReference type="Proteomes" id="UP001233999">
    <property type="component" value="Unassembled WGS sequence"/>
</dbReference>
<dbReference type="PANTHER" id="PTHR10174:SF130">
    <property type="entry name" value="ALPHA-TOCOPHEROL TRANSFER PROTEIN-LIKE"/>
    <property type="match status" value="1"/>
</dbReference>
<keyword evidence="3" id="KW-1185">Reference proteome</keyword>
<comment type="caution">
    <text evidence="2">The sequence shown here is derived from an EMBL/GenBank/DDBJ whole genome shotgun (WGS) entry which is preliminary data.</text>
</comment>
<dbReference type="GO" id="GO:1902936">
    <property type="term" value="F:phosphatidylinositol bisphosphate binding"/>
    <property type="evidence" value="ECO:0007669"/>
    <property type="project" value="TreeGrafter"/>
</dbReference>
<dbReference type="InterPro" id="IPR036865">
    <property type="entry name" value="CRAL-TRIO_dom_sf"/>
</dbReference>
<dbReference type="PANTHER" id="PTHR10174">
    <property type="entry name" value="ALPHA-TOCOPHEROL TRANSFER PROTEIN-RELATED"/>
    <property type="match status" value="1"/>
</dbReference>